<gene>
    <name evidence="5" type="ORF">K2173_016748</name>
</gene>
<feature type="compositionally biased region" description="Polar residues" evidence="3">
    <location>
        <begin position="503"/>
        <end position="528"/>
    </location>
</feature>
<comment type="caution">
    <text evidence="5">The sequence shown here is derived from an EMBL/GenBank/DDBJ whole genome shotgun (WGS) entry which is preliminary data.</text>
</comment>
<evidence type="ECO:0000259" key="4">
    <source>
        <dbReference type="PROSITE" id="PS50014"/>
    </source>
</evidence>
<dbReference type="Pfam" id="PF00439">
    <property type="entry name" value="Bromodomain"/>
    <property type="match status" value="1"/>
</dbReference>
<dbReference type="PANTHER" id="PTHR22881:SF26">
    <property type="entry name" value="BROMODOMAIN CONTAINING PROTEIN, EXPRESSED"/>
    <property type="match status" value="1"/>
</dbReference>
<name>A0AAV8SHQ0_9ROSI</name>
<dbReference type="InterPro" id="IPR001487">
    <property type="entry name" value="Bromodomain"/>
</dbReference>
<evidence type="ECO:0000256" key="1">
    <source>
        <dbReference type="ARBA" id="ARBA00023117"/>
    </source>
</evidence>
<feature type="domain" description="Bromo" evidence="4">
    <location>
        <begin position="40"/>
        <end position="110"/>
    </location>
</feature>
<dbReference type="Proteomes" id="UP001159364">
    <property type="component" value="Linkage Group LG11"/>
</dbReference>
<dbReference type="EMBL" id="JAIWQS010000011">
    <property type="protein sequence ID" value="KAJ8751518.1"/>
    <property type="molecule type" value="Genomic_DNA"/>
</dbReference>
<organism evidence="5 6">
    <name type="scientific">Erythroxylum novogranatense</name>
    <dbReference type="NCBI Taxonomy" id="1862640"/>
    <lineage>
        <taxon>Eukaryota</taxon>
        <taxon>Viridiplantae</taxon>
        <taxon>Streptophyta</taxon>
        <taxon>Embryophyta</taxon>
        <taxon>Tracheophyta</taxon>
        <taxon>Spermatophyta</taxon>
        <taxon>Magnoliopsida</taxon>
        <taxon>eudicotyledons</taxon>
        <taxon>Gunneridae</taxon>
        <taxon>Pentapetalae</taxon>
        <taxon>rosids</taxon>
        <taxon>fabids</taxon>
        <taxon>Malpighiales</taxon>
        <taxon>Erythroxylaceae</taxon>
        <taxon>Erythroxylum</taxon>
    </lineage>
</organism>
<keyword evidence="6" id="KW-1185">Reference proteome</keyword>
<feature type="compositionally biased region" description="Basic and acidic residues" evidence="3">
    <location>
        <begin position="144"/>
        <end position="154"/>
    </location>
</feature>
<feature type="compositionally biased region" description="Polar residues" evidence="3">
    <location>
        <begin position="549"/>
        <end position="559"/>
    </location>
</feature>
<feature type="region of interest" description="Disordered" evidence="3">
    <location>
        <begin position="307"/>
        <end position="326"/>
    </location>
</feature>
<protein>
    <recommendedName>
        <fullName evidence="4">Bromo domain-containing protein</fullName>
    </recommendedName>
</protein>
<dbReference type="SUPFAM" id="SSF47370">
    <property type="entry name" value="Bromodomain"/>
    <property type="match status" value="1"/>
</dbReference>
<dbReference type="PROSITE" id="PS50014">
    <property type="entry name" value="BROMODOMAIN_2"/>
    <property type="match status" value="1"/>
</dbReference>
<feature type="region of interest" description="Disordered" evidence="3">
    <location>
        <begin position="138"/>
        <end position="191"/>
    </location>
</feature>
<evidence type="ECO:0000313" key="5">
    <source>
        <dbReference type="EMBL" id="KAJ8751518.1"/>
    </source>
</evidence>
<keyword evidence="1 2" id="KW-0103">Bromodomain</keyword>
<evidence type="ECO:0000313" key="6">
    <source>
        <dbReference type="Proteomes" id="UP001159364"/>
    </source>
</evidence>
<sequence>MAEGGRPRATIASTRLDQPTPSSSSQKWNQTLELILDILQRRDTRELFARPVTDDDVSGYYDVVKEPMDFGTMRAKLWEGRYRSLELFERDVFLLCSNALTFNPPATVFHTEARGIGALAKQLFRSLRTEPEKFEWEYVGTSRPSDKRPRHESGGGHTSSKHRKQLDVSSPSFSRNLPSSGPNYGIERRGTYRPQSSYVDEDGLSFASAVNAPKKQLRLNPDAGIGYQESLKRFAKDLGPTAQMVANRKLAQLPNQPYSFGFNQPSSTLQLGGVHYQQLGAHQMPSSFFSPGLTSAGVTTFRGKMAEDQSRWAPTTNLSAAERSTSTTSDYMDVTCASSQNVGGSRDSTDDLISTIMQLGDIQNMCAQVPSGSYYPLTGTDDVHTDQPQPSHHHHQFSSAVEVHSPWSAMKVSLDEARWLPPQTRVEEVSYFTPMMQGTLSSFAFDSQGRSRSAINYGRWSQQQAPWSPETICSSPLPPVLQTHEQIVTTPWNLQEHNITSVGHEQQQWQERSLFDQSTGMSFSSQQGAAEMTSTSRPPQPSPSSGRGNQKQPNLNLLL</sequence>
<evidence type="ECO:0000256" key="3">
    <source>
        <dbReference type="SAM" id="MobiDB-lite"/>
    </source>
</evidence>
<feature type="region of interest" description="Disordered" evidence="3">
    <location>
        <begin position="503"/>
        <end position="559"/>
    </location>
</feature>
<evidence type="ECO:0000256" key="2">
    <source>
        <dbReference type="PROSITE-ProRule" id="PRU00035"/>
    </source>
</evidence>
<dbReference type="CDD" id="cd04369">
    <property type="entry name" value="Bromodomain"/>
    <property type="match status" value="1"/>
</dbReference>
<feature type="compositionally biased region" description="Polar residues" evidence="3">
    <location>
        <begin position="11"/>
        <end position="27"/>
    </location>
</feature>
<feature type="compositionally biased region" description="Polar residues" evidence="3">
    <location>
        <begin position="312"/>
        <end position="326"/>
    </location>
</feature>
<dbReference type="SMART" id="SM00297">
    <property type="entry name" value="BROMO"/>
    <property type="match status" value="1"/>
</dbReference>
<feature type="region of interest" description="Disordered" evidence="3">
    <location>
        <begin position="1"/>
        <end position="27"/>
    </location>
</feature>
<accession>A0AAV8SHQ0</accession>
<dbReference type="PANTHER" id="PTHR22881">
    <property type="entry name" value="BROMODOMAIN CONTAINING PROTEIN"/>
    <property type="match status" value="1"/>
</dbReference>
<dbReference type="InterPro" id="IPR051831">
    <property type="entry name" value="Bromodomain_contain_prot"/>
</dbReference>
<feature type="compositionally biased region" description="Low complexity" evidence="3">
    <location>
        <begin position="533"/>
        <end position="548"/>
    </location>
</feature>
<proteinExistence type="predicted"/>
<feature type="compositionally biased region" description="Low complexity" evidence="3">
    <location>
        <begin position="169"/>
        <end position="180"/>
    </location>
</feature>
<dbReference type="InterPro" id="IPR036427">
    <property type="entry name" value="Bromodomain-like_sf"/>
</dbReference>
<dbReference type="PRINTS" id="PR00503">
    <property type="entry name" value="BROMODOMAIN"/>
</dbReference>
<reference evidence="5 6" key="1">
    <citation type="submission" date="2021-09" db="EMBL/GenBank/DDBJ databases">
        <title>Genomic insights and catalytic innovation underlie evolution of tropane alkaloids biosynthesis.</title>
        <authorList>
            <person name="Wang Y.-J."/>
            <person name="Tian T."/>
            <person name="Huang J.-P."/>
            <person name="Huang S.-X."/>
        </authorList>
    </citation>
    <scope>NUCLEOTIDE SEQUENCE [LARGE SCALE GENOMIC DNA]</scope>
    <source>
        <strain evidence="5">KIB-2018</strain>
        <tissue evidence="5">Leaf</tissue>
    </source>
</reference>
<dbReference type="Gene3D" id="1.20.920.10">
    <property type="entry name" value="Bromodomain-like"/>
    <property type="match status" value="1"/>
</dbReference>
<dbReference type="AlphaFoldDB" id="A0AAV8SHQ0"/>